<dbReference type="InterPro" id="IPR036084">
    <property type="entry name" value="Ser_inhib-like_sf"/>
</dbReference>
<organism evidence="2 3">
    <name type="scientific">Callosobruchus maculatus</name>
    <name type="common">Southern cowpea weevil</name>
    <name type="synonym">Pulse bruchid</name>
    <dbReference type="NCBI Taxonomy" id="64391"/>
    <lineage>
        <taxon>Eukaryota</taxon>
        <taxon>Metazoa</taxon>
        <taxon>Ecdysozoa</taxon>
        <taxon>Arthropoda</taxon>
        <taxon>Hexapoda</taxon>
        <taxon>Insecta</taxon>
        <taxon>Pterygota</taxon>
        <taxon>Neoptera</taxon>
        <taxon>Endopterygota</taxon>
        <taxon>Coleoptera</taxon>
        <taxon>Polyphaga</taxon>
        <taxon>Cucujiformia</taxon>
        <taxon>Chrysomeloidea</taxon>
        <taxon>Chrysomelidae</taxon>
        <taxon>Bruchinae</taxon>
        <taxon>Bruchini</taxon>
        <taxon>Callosobruchus</taxon>
    </lineage>
</organism>
<feature type="chain" id="PRO_5024896861" description="TIL domain-containing protein" evidence="1">
    <location>
        <begin position="24"/>
        <end position="82"/>
    </location>
</feature>
<evidence type="ECO:0000313" key="3">
    <source>
        <dbReference type="Proteomes" id="UP000410492"/>
    </source>
</evidence>
<sequence>MKFVTLLLGSLFLIVLYIEDVDSNCKPDEHIPRCMPCYGTCKEMRTRITKCPRVCQYKHKCYCKDHKLKNARGKCVPKSACP</sequence>
<feature type="signal peptide" evidence="1">
    <location>
        <begin position="1"/>
        <end position="23"/>
    </location>
</feature>
<dbReference type="EMBL" id="CAACVG010010398">
    <property type="protein sequence ID" value="VEN55688.1"/>
    <property type="molecule type" value="Genomic_DNA"/>
</dbReference>
<dbReference type="AlphaFoldDB" id="A0A653D6C9"/>
<dbReference type="Proteomes" id="UP000410492">
    <property type="component" value="Unassembled WGS sequence"/>
</dbReference>
<evidence type="ECO:0008006" key="4">
    <source>
        <dbReference type="Google" id="ProtNLM"/>
    </source>
</evidence>
<evidence type="ECO:0000256" key="1">
    <source>
        <dbReference type="SAM" id="SignalP"/>
    </source>
</evidence>
<keyword evidence="1" id="KW-0732">Signal</keyword>
<dbReference type="SUPFAM" id="SSF57567">
    <property type="entry name" value="Serine protease inhibitors"/>
    <property type="match status" value="1"/>
</dbReference>
<reference evidence="2 3" key="1">
    <citation type="submission" date="2019-01" db="EMBL/GenBank/DDBJ databases">
        <authorList>
            <person name="Sayadi A."/>
        </authorList>
    </citation>
    <scope>NUCLEOTIDE SEQUENCE [LARGE SCALE GENOMIC DNA]</scope>
</reference>
<keyword evidence="3" id="KW-1185">Reference proteome</keyword>
<dbReference type="Gene3D" id="2.10.25.10">
    <property type="entry name" value="Laminin"/>
    <property type="match status" value="1"/>
</dbReference>
<evidence type="ECO:0000313" key="2">
    <source>
        <dbReference type="EMBL" id="VEN55688.1"/>
    </source>
</evidence>
<dbReference type="OrthoDB" id="671595at2759"/>
<gene>
    <name evidence="2" type="ORF">CALMAC_LOCUS14803</name>
</gene>
<proteinExistence type="predicted"/>
<name>A0A653D6C9_CALMS</name>
<protein>
    <recommendedName>
        <fullName evidence="4">TIL domain-containing protein</fullName>
    </recommendedName>
</protein>
<accession>A0A653D6C9</accession>